<evidence type="ECO:0000256" key="2">
    <source>
        <dbReference type="SAM" id="Phobius"/>
    </source>
</evidence>
<evidence type="ECO:0000256" key="1">
    <source>
        <dbReference type="ARBA" id="ARBA00022679"/>
    </source>
</evidence>
<keyword evidence="1 5" id="KW-0808">Transferase</keyword>
<evidence type="ECO:0000313" key="5">
    <source>
        <dbReference type="EMBL" id="GCB34557.1"/>
    </source>
</evidence>
<dbReference type="RefSeq" id="WP_125040737.1">
    <property type="nucleotide sequence ID" value="NZ_BHWB01000003.1"/>
</dbReference>
<protein>
    <submittedName>
        <fullName evidence="5">Rhamnosyltransferase</fullName>
    </submittedName>
</protein>
<keyword evidence="2" id="KW-0812">Transmembrane</keyword>
<keyword evidence="2" id="KW-0472">Membrane</keyword>
<keyword evidence="2" id="KW-1133">Transmembrane helix</keyword>
<organism evidence="5 6">
    <name type="scientific">Bacteroides faecalis</name>
    <dbReference type="NCBI Taxonomy" id="2447885"/>
    <lineage>
        <taxon>Bacteria</taxon>
        <taxon>Pseudomonadati</taxon>
        <taxon>Bacteroidota</taxon>
        <taxon>Bacteroidia</taxon>
        <taxon>Bacteroidales</taxon>
        <taxon>Bacteroidaceae</taxon>
        <taxon>Bacteroides</taxon>
    </lineage>
</organism>
<dbReference type="EMBL" id="BHWB01000003">
    <property type="protein sequence ID" value="GCB34557.1"/>
    <property type="molecule type" value="Genomic_DNA"/>
</dbReference>
<sequence length="359" mass="40709">MNKKVTVIGTVGVPANYGGFETLVENIIGENCSDSVEYTVYCSAKSYSNKQSEYKGAKLKYIALKANGTQSILYDIISIFKAIGKADVLLILGVSGCMILPLIRIASRKKIIVNIDGLEHKRDKWSKWIRRFLKFSESIAVRHADVIIADNKAIQDYVWTEYGVKSELIAYGGDHVICDTQNEDDKILSKFNLSSTRYSFALCRIEPENNVHLILEAYSRTDKRLVFVGNWNNSNYGKELLEKYGKYDNMTLASPIYDLLILNVLRSNCELYIHGHSAGGTNPSLVEAMFFAKPILAFDCSYNRETTENEAYYFANADELNSMITGSTNEVHECGRIMYDIACRRYKWKTIASQYESLY</sequence>
<dbReference type="Pfam" id="PF09314">
    <property type="entry name" value="DUF1972"/>
    <property type="match status" value="1"/>
</dbReference>
<dbReference type="AlphaFoldDB" id="A0A401LT28"/>
<evidence type="ECO:0000313" key="6">
    <source>
        <dbReference type="Proteomes" id="UP000288079"/>
    </source>
</evidence>
<name>A0A401LT28_9BACE</name>
<gene>
    <name evidence="5" type="primary">rgpA</name>
    <name evidence="5" type="ORF">KGMB02408_15020</name>
</gene>
<keyword evidence="6" id="KW-1185">Reference proteome</keyword>
<dbReference type="PANTHER" id="PTHR46401:SF2">
    <property type="entry name" value="GLYCOSYLTRANSFERASE WBBK-RELATED"/>
    <property type="match status" value="1"/>
</dbReference>
<evidence type="ECO:0000259" key="3">
    <source>
        <dbReference type="Pfam" id="PF00534"/>
    </source>
</evidence>
<accession>A0A401LT28</accession>
<reference evidence="5 6" key="1">
    <citation type="submission" date="2018-10" db="EMBL/GenBank/DDBJ databases">
        <title>Draft Genome Sequence of Bacteroides sp. KCTC 15687.</title>
        <authorList>
            <person name="Yu S.Y."/>
            <person name="Kim J.S."/>
            <person name="Oh B.S."/>
            <person name="Park S.H."/>
            <person name="Kang S.W."/>
            <person name="Park J.E."/>
            <person name="Choi S.H."/>
            <person name="Han K.I."/>
            <person name="Lee K.C."/>
            <person name="Eom M.K."/>
            <person name="Suh M.K."/>
            <person name="Lee D.H."/>
            <person name="Yoon H."/>
            <person name="Kim B."/>
            <person name="Yang S.J."/>
            <person name="Lee J.S."/>
            <person name="Lee J.H."/>
        </authorList>
    </citation>
    <scope>NUCLEOTIDE SEQUENCE [LARGE SCALE GENOMIC DNA]</scope>
    <source>
        <strain evidence="5 6">KCTC 15687</strain>
    </source>
</reference>
<dbReference type="SUPFAM" id="SSF53756">
    <property type="entry name" value="UDP-Glycosyltransferase/glycogen phosphorylase"/>
    <property type="match status" value="1"/>
</dbReference>
<dbReference type="InterPro" id="IPR001296">
    <property type="entry name" value="Glyco_trans_1"/>
</dbReference>
<feature type="transmembrane region" description="Helical" evidence="2">
    <location>
        <begin position="88"/>
        <end position="106"/>
    </location>
</feature>
<feature type="domain" description="Glycosyl transferase family 1" evidence="3">
    <location>
        <begin position="197"/>
        <end position="311"/>
    </location>
</feature>
<evidence type="ECO:0000259" key="4">
    <source>
        <dbReference type="Pfam" id="PF09314"/>
    </source>
</evidence>
<proteinExistence type="predicted"/>
<dbReference type="InterPro" id="IPR015393">
    <property type="entry name" value="DUF1972"/>
</dbReference>
<feature type="domain" description="DUF1972" evidence="4">
    <location>
        <begin position="3"/>
        <end position="174"/>
    </location>
</feature>
<dbReference type="OrthoDB" id="9792269at2"/>
<dbReference type="GO" id="GO:0016757">
    <property type="term" value="F:glycosyltransferase activity"/>
    <property type="evidence" value="ECO:0007669"/>
    <property type="project" value="InterPro"/>
</dbReference>
<dbReference type="PANTHER" id="PTHR46401">
    <property type="entry name" value="GLYCOSYLTRANSFERASE WBBK-RELATED"/>
    <property type="match status" value="1"/>
</dbReference>
<dbReference type="Pfam" id="PF00534">
    <property type="entry name" value="Glycos_transf_1"/>
    <property type="match status" value="1"/>
</dbReference>
<comment type="caution">
    <text evidence="5">The sequence shown here is derived from an EMBL/GenBank/DDBJ whole genome shotgun (WGS) entry which is preliminary data.</text>
</comment>
<dbReference type="Proteomes" id="UP000288079">
    <property type="component" value="Unassembled WGS sequence"/>
</dbReference>
<dbReference type="Gene3D" id="3.40.50.2000">
    <property type="entry name" value="Glycogen Phosphorylase B"/>
    <property type="match status" value="2"/>
</dbReference>